<gene>
    <name evidence="1" type="ORF">N1032_25255</name>
</gene>
<sequence length="172" mass="18714">GTFWSSIEAVHSSPFVGEVTAGVLDTMQTLNYGDRVLFSKMEGFNSDDVAPQIVAIYKDKWLALIAAAIDGFNLGATESRKGSETISSSEKKDISREDINRVSAYNSNELIEDAGTSVNEVDNTTGDTVRKSTDDTLNLDALYNNLTLADKTAIIKVALKDVSNYLTLSIYE</sequence>
<organism evidence="1 2">
    <name type="scientific">Herbiconiux daphne</name>
    <dbReference type="NCBI Taxonomy" id="2970914"/>
    <lineage>
        <taxon>Bacteria</taxon>
        <taxon>Bacillati</taxon>
        <taxon>Actinomycetota</taxon>
        <taxon>Actinomycetes</taxon>
        <taxon>Micrococcales</taxon>
        <taxon>Microbacteriaceae</taxon>
        <taxon>Herbiconiux</taxon>
    </lineage>
</organism>
<evidence type="ECO:0000313" key="2">
    <source>
        <dbReference type="Proteomes" id="UP001165586"/>
    </source>
</evidence>
<reference evidence="1" key="1">
    <citation type="submission" date="2022-08" db="EMBL/GenBank/DDBJ databases">
        <authorList>
            <person name="Deng Y."/>
            <person name="Han X.-F."/>
            <person name="Zhang Y.-Q."/>
        </authorList>
    </citation>
    <scope>NUCLEOTIDE SEQUENCE</scope>
    <source>
        <strain evidence="1">CPCC 203386</strain>
    </source>
</reference>
<dbReference type="RefSeq" id="WP_259543331.1">
    <property type="nucleotide sequence ID" value="NZ_JANLCJ010000360.1"/>
</dbReference>
<comment type="caution">
    <text evidence="1">The sequence shown here is derived from an EMBL/GenBank/DDBJ whole genome shotgun (WGS) entry which is preliminary data.</text>
</comment>
<accession>A0ABT2HAS5</accession>
<feature type="non-terminal residue" evidence="1">
    <location>
        <position position="1"/>
    </location>
</feature>
<evidence type="ECO:0000313" key="1">
    <source>
        <dbReference type="EMBL" id="MCS5737039.1"/>
    </source>
</evidence>
<keyword evidence="2" id="KW-1185">Reference proteome</keyword>
<proteinExistence type="predicted"/>
<dbReference type="EMBL" id="JANLCJ010000360">
    <property type="protein sequence ID" value="MCS5737039.1"/>
    <property type="molecule type" value="Genomic_DNA"/>
</dbReference>
<name>A0ABT2HAS5_9MICO</name>
<dbReference type="Proteomes" id="UP001165586">
    <property type="component" value="Unassembled WGS sequence"/>
</dbReference>
<protein>
    <submittedName>
        <fullName evidence="1">Uncharacterized protein</fullName>
    </submittedName>
</protein>